<feature type="non-terminal residue" evidence="2">
    <location>
        <position position="1"/>
    </location>
</feature>
<dbReference type="STRING" id="3068.D8UIW7"/>
<dbReference type="AlphaFoldDB" id="D8UIW7"/>
<proteinExistence type="predicted"/>
<keyword evidence="3" id="KW-1185">Reference proteome</keyword>
<dbReference type="OrthoDB" id="191686at2759"/>
<evidence type="ECO:0000313" key="2">
    <source>
        <dbReference type="EMBL" id="EFJ40347.1"/>
    </source>
</evidence>
<dbReference type="GeneID" id="9628050"/>
<feature type="compositionally biased region" description="Polar residues" evidence="1">
    <location>
        <begin position="125"/>
        <end position="135"/>
    </location>
</feature>
<dbReference type="KEGG" id="vcn:VOLCADRAFT_119994"/>
<sequence>ISHEYIFHTLPIDQYVDAFNKYLIGDSDISVVMEVNGDTHILRAKLGDILKDILGRQPRKYELDCWFTHLDFDRAGVLGIEEYLKGVQRLMAFSEGTSVPTTFTSYDTQRVEWIHHSRVGYEPQQTLRAPLTTSQEDAEPSACLDDGREAKEEERDALGVAKALLRRKISD</sequence>
<feature type="compositionally biased region" description="Basic and acidic residues" evidence="1">
    <location>
        <begin position="145"/>
        <end position="154"/>
    </location>
</feature>
<dbReference type="InterPro" id="IPR011992">
    <property type="entry name" value="EF-hand-dom_pair"/>
</dbReference>
<protein>
    <recommendedName>
        <fullName evidence="4">EF-hand domain-containing protein</fullName>
    </recommendedName>
</protein>
<dbReference type="InParanoid" id="D8UIW7"/>
<dbReference type="eggNOG" id="ENOG502SH1V">
    <property type="taxonomic scope" value="Eukaryota"/>
</dbReference>
<evidence type="ECO:0000313" key="3">
    <source>
        <dbReference type="Proteomes" id="UP000001058"/>
    </source>
</evidence>
<dbReference type="SUPFAM" id="SSF47473">
    <property type="entry name" value="EF-hand"/>
    <property type="match status" value="1"/>
</dbReference>
<dbReference type="EMBL" id="GL378419">
    <property type="protein sequence ID" value="EFJ40347.1"/>
    <property type="molecule type" value="Genomic_DNA"/>
</dbReference>
<accession>D8UIW7</accession>
<gene>
    <name evidence="2" type="ORF">VOLCADRAFT_119994</name>
</gene>
<name>D8UIW7_VOLCA</name>
<organism evidence="3">
    <name type="scientific">Volvox carteri f. nagariensis</name>
    <dbReference type="NCBI Taxonomy" id="3068"/>
    <lineage>
        <taxon>Eukaryota</taxon>
        <taxon>Viridiplantae</taxon>
        <taxon>Chlorophyta</taxon>
        <taxon>core chlorophytes</taxon>
        <taxon>Chlorophyceae</taxon>
        <taxon>CS clade</taxon>
        <taxon>Chlamydomonadales</taxon>
        <taxon>Volvocaceae</taxon>
        <taxon>Volvox</taxon>
    </lineage>
</organism>
<dbReference type="Gene3D" id="1.10.238.10">
    <property type="entry name" value="EF-hand"/>
    <property type="match status" value="1"/>
</dbReference>
<evidence type="ECO:0008006" key="4">
    <source>
        <dbReference type="Google" id="ProtNLM"/>
    </source>
</evidence>
<dbReference type="Proteomes" id="UP000001058">
    <property type="component" value="Unassembled WGS sequence"/>
</dbReference>
<evidence type="ECO:0000256" key="1">
    <source>
        <dbReference type="SAM" id="MobiDB-lite"/>
    </source>
</evidence>
<reference evidence="2 3" key="1">
    <citation type="journal article" date="2010" name="Science">
        <title>Genomic analysis of organismal complexity in the multicellular green alga Volvox carteri.</title>
        <authorList>
            <person name="Prochnik S.E."/>
            <person name="Umen J."/>
            <person name="Nedelcu A.M."/>
            <person name="Hallmann A."/>
            <person name="Miller S.M."/>
            <person name="Nishii I."/>
            <person name="Ferris P."/>
            <person name="Kuo A."/>
            <person name="Mitros T."/>
            <person name="Fritz-Laylin L.K."/>
            <person name="Hellsten U."/>
            <person name="Chapman J."/>
            <person name="Simakov O."/>
            <person name="Rensing S.A."/>
            <person name="Terry A."/>
            <person name="Pangilinan J."/>
            <person name="Kapitonov V."/>
            <person name="Jurka J."/>
            <person name="Salamov A."/>
            <person name="Shapiro H."/>
            <person name="Schmutz J."/>
            <person name="Grimwood J."/>
            <person name="Lindquist E."/>
            <person name="Lucas S."/>
            <person name="Grigoriev I.V."/>
            <person name="Schmitt R."/>
            <person name="Kirk D."/>
            <person name="Rokhsar D.S."/>
        </authorList>
    </citation>
    <scope>NUCLEOTIDE SEQUENCE [LARGE SCALE GENOMIC DNA]</scope>
    <source>
        <strain evidence="3">f. Nagariensis / Eve</strain>
    </source>
</reference>
<dbReference type="RefSeq" id="XP_002958610.1">
    <property type="nucleotide sequence ID" value="XM_002958564.1"/>
</dbReference>
<feature type="region of interest" description="Disordered" evidence="1">
    <location>
        <begin position="125"/>
        <end position="154"/>
    </location>
</feature>